<dbReference type="Proteomes" id="UP000192277">
    <property type="component" value="Unassembled WGS sequence"/>
</dbReference>
<keyword evidence="1" id="KW-0472">Membrane</keyword>
<evidence type="ECO:0000313" key="2">
    <source>
        <dbReference type="EMBL" id="OQP53248.1"/>
    </source>
</evidence>
<proteinExistence type="predicted"/>
<feature type="transmembrane region" description="Helical" evidence="1">
    <location>
        <begin position="30"/>
        <end position="48"/>
    </location>
</feature>
<keyword evidence="3" id="KW-1185">Reference proteome</keyword>
<keyword evidence="1" id="KW-1133">Transmembrane helix</keyword>
<dbReference type="EMBL" id="LWBO01000003">
    <property type="protein sequence ID" value="OQP53248.1"/>
    <property type="molecule type" value="Genomic_DNA"/>
</dbReference>
<keyword evidence="1" id="KW-0812">Transmembrane</keyword>
<accession>A0ABX3P1Z3</accession>
<name>A0ABX3P1Z3_9BACT</name>
<comment type="caution">
    <text evidence="2">The sequence shown here is derived from an EMBL/GenBank/DDBJ whole genome shotgun (WGS) entry which is preliminary data.</text>
</comment>
<organism evidence="2 3">
    <name type="scientific">Niastella koreensis</name>
    <dbReference type="NCBI Taxonomy" id="354356"/>
    <lineage>
        <taxon>Bacteria</taxon>
        <taxon>Pseudomonadati</taxon>
        <taxon>Bacteroidota</taxon>
        <taxon>Chitinophagia</taxon>
        <taxon>Chitinophagales</taxon>
        <taxon>Chitinophagaceae</taxon>
        <taxon>Niastella</taxon>
    </lineage>
</organism>
<evidence type="ECO:0000256" key="1">
    <source>
        <dbReference type="SAM" id="Phobius"/>
    </source>
</evidence>
<sequence>MRCGGEKSSSIWPERTLHIKAARKMADTDILAIRRITIALITLINYLFTKLFAGSNLLNEKPQNKT</sequence>
<gene>
    <name evidence="2" type="ORF">A4D02_22925</name>
</gene>
<evidence type="ECO:0000313" key="3">
    <source>
        <dbReference type="Proteomes" id="UP000192277"/>
    </source>
</evidence>
<reference evidence="2 3" key="1">
    <citation type="submission" date="2016-04" db="EMBL/GenBank/DDBJ databases">
        <authorList>
            <person name="Chen L."/>
            <person name="Zhuang W."/>
            <person name="Wang G."/>
        </authorList>
    </citation>
    <scope>NUCLEOTIDE SEQUENCE [LARGE SCALE GENOMIC DNA]</scope>
    <source>
        <strain evidence="3">GR20</strain>
    </source>
</reference>
<protein>
    <submittedName>
        <fullName evidence="2">Uncharacterized protein</fullName>
    </submittedName>
</protein>